<keyword evidence="10" id="KW-1185">Reference proteome</keyword>
<keyword evidence="6 7" id="KW-0472">Membrane</keyword>
<protein>
    <submittedName>
        <fullName evidence="9">Phosphatidylglycerophosphatase B</fullName>
    </submittedName>
</protein>
<dbReference type="PANTHER" id="PTHR14969">
    <property type="entry name" value="SPHINGOSINE-1-PHOSPHATE PHOSPHOHYDROLASE"/>
    <property type="match status" value="1"/>
</dbReference>
<keyword evidence="5 7" id="KW-1133">Transmembrane helix</keyword>
<organism evidence="9 10">
    <name type="scientific">Actinomyces slackii</name>
    <dbReference type="NCBI Taxonomy" id="52774"/>
    <lineage>
        <taxon>Bacteria</taxon>
        <taxon>Bacillati</taxon>
        <taxon>Actinomycetota</taxon>
        <taxon>Actinomycetes</taxon>
        <taxon>Actinomycetales</taxon>
        <taxon>Actinomycetaceae</taxon>
        <taxon>Actinomyces</taxon>
    </lineage>
</organism>
<dbReference type="AlphaFoldDB" id="A0A448KDV8"/>
<evidence type="ECO:0000256" key="4">
    <source>
        <dbReference type="ARBA" id="ARBA00022801"/>
    </source>
</evidence>
<keyword evidence="3 7" id="KW-0812">Transmembrane</keyword>
<dbReference type="RefSeq" id="WP_084501033.1">
    <property type="nucleotide sequence ID" value="NZ_CBCRWE010000121.1"/>
</dbReference>
<accession>A0A448KDV8</accession>
<keyword evidence="4" id="KW-0378">Hydrolase</keyword>
<keyword evidence="2" id="KW-1003">Cell membrane</keyword>
<evidence type="ECO:0000313" key="9">
    <source>
        <dbReference type="EMBL" id="VEG75088.1"/>
    </source>
</evidence>
<evidence type="ECO:0000256" key="5">
    <source>
        <dbReference type="ARBA" id="ARBA00022989"/>
    </source>
</evidence>
<dbReference type="STRING" id="1278298.GCA_000428685_00749"/>
<dbReference type="SUPFAM" id="SSF48317">
    <property type="entry name" value="Acid phosphatase/Vanadium-dependent haloperoxidase"/>
    <property type="match status" value="1"/>
</dbReference>
<dbReference type="KEGG" id="asla:NCTC11923_01740"/>
<dbReference type="CDD" id="cd03392">
    <property type="entry name" value="PAP2_like_2"/>
    <property type="match status" value="1"/>
</dbReference>
<proteinExistence type="predicted"/>
<feature type="transmembrane region" description="Helical" evidence="7">
    <location>
        <begin position="68"/>
        <end position="91"/>
    </location>
</feature>
<evidence type="ECO:0000313" key="10">
    <source>
        <dbReference type="Proteomes" id="UP000276899"/>
    </source>
</evidence>
<feature type="transmembrane region" description="Helical" evidence="7">
    <location>
        <begin position="98"/>
        <end position="119"/>
    </location>
</feature>
<dbReference type="InterPro" id="IPR036938">
    <property type="entry name" value="PAP2/HPO_sf"/>
</dbReference>
<feature type="transmembrane region" description="Helical" evidence="7">
    <location>
        <begin position="169"/>
        <end position="189"/>
    </location>
</feature>
<evidence type="ECO:0000256" key="3">
    <source>
        <dbReference type="ARBA" id="ARBA00022692"/>
    </source>
</evidence>
<dbReference type="SMART" id="SM00014">
    <property type="entry name" value="acidPPc"/>
    <property type="match status" value="1"/>
</dbReference>
<dbReference type="EMBL" id="LR134363">
    <property type="protein sequence ID" value="VEG75088.1"/>
    <property type="molecule type" value="Genomic_DNA"/>
</dbReference>
<evidence type="ECO:0000256" key="1">
    <source>
        <dbReference type="ARBA" id="ARBA00004651"/>
    </source>
</evidence>
<dbReference type="InterPro" id="IPR000326">
    <property type="entry name" value="PAP2/HPO"/>
</dbReference>
<evidence type="ECO:0000256" key="7">
    <source>
        <dbReference type="SAM" id="Phobius"/>
    </source>
</evidence>
<evidence type="ECO:0000256" key="2">
    <source>
        <dbReference type="ARBA" id="ARBA00022475"/>
    </source>
</evidence>
<name>A0A448KDV8_9ACTO</name>
<reference evidence="9 10" key="1">
    <citation type="submission" date="2018-12" db="EMBL/GenBank/DDBJ databases">
        <authorList>
            <consortium name="Pathogen Informatics"/>
        </authorList>
    </citation>
    <scope>NUCLEOTIDE SEQUENCE [LARGE SCALE GENOMIC DNA]</scope>
    <source>
        <strain evidence="9 10">NCTC11923</strain>
    </source>
</reference>
<dbReference type="Pfam" id="PF01569">
    <property type="entry name" value="PAP2"/>
    <property type="match status" value="1"/>
</dbReference>
<feature type="domain" description="Phosphatidic acid phosphatase type 2/haloperoxidase" evidence="8">
    <location>
        <begin position="98"/>
        <end position="212"/>
    </location>
</feature>
<dbReference type="Proteomes" id="UP000276899">
    <property type="component" value="Chromosome"/>
</dbReference>
<dbReference type="PANTHER" id="PTHR14969:SF62">
    <property type="entry name" value="DECAPRENYLPHOSPHORYL-5-PHOSPHORIBOSE PHOSPHATASE RV3807C-RELATED"/>
    <property type="match status" value="1"/>
</dbReference>
<sequence length="266" mass="27195">MISLDHLPDTWRTPRAVTLAVCAALLLGLFSWLAVTAPAGAGLAVFDSRVSAWAVSLRTPPVSAVMTAVSALCSTPGLSALTVVGVLALAWSGRRGQALVLAATMIGSSLMTVELKRFFGRERPSTATLLGEPEHTLSFPSGHSLNTAAFACVLAGIVLFSAARLMGRALAVVGAVGLAGLVGVSRVYLGHHWMTDVLAGWAFGAAWVCLVALAVLWLRGRRVPLGEHRGAGEHGGEHGGEAGPAEAEAAVGAVPRLDGAGAGPQE</sequence>
<dbReference type="Gene3D" id="1.20.144.10">
    <property type="entry name" value="Phosphatidic acid phosphatase type 2/haloperoxidase"/>
    <property type="match status" value="1"/>
</dbReference>
<gene>
    <name evidence="9" type="ORF">NCTC11923_01740</name>
</gene>
<feature type="transmembrane region" description="Helical" evidence="7">
    <location>
        <begin position="139"/>
        <end position="162"/>
    </location>
</feature>
<feature type="transmembrane region" description="Helical" evidence="7">
    <location>
        <begin position="201"/>
        <end position="219"/>
    </location>
</feature>
<evidence type="ECO:0000256" key="6">
    <source>
        <dbReference type="ARBA" id="ARBA00023136"/>
    </source>
</evidence>
<dbReference type="GO" id="GO:0016787">
    <property type="term" value="F:hydrolase activity"/>
    <property type="evidence" value="ECO:0007669"/>
    <property type="project" value="UniProtKB-KW"/>
</dbReference>
<dbReference type="GO" id="GO:0005886">
    <property type="term" value="C:plasma membrane"/>
    <property type="evidence" value="ECO:0007669"/>
    <property type="project" value="UniProtKB-SubCell"/>
</dbReference>
<comment type="subcellular location">
    <subcellularLocation>
        <location evidence="1">Cell membrane</location>
        <topology evidence="1">Multi-pass membrane protein</topology>
    </subcellularLocation>
</comment>
<evidence type="ECO:0000259" key="8">
    <source>
        <dbReference type="SMART" id="SM00014"/>
    </source>
</evidence>